<gene>
    <name evidence="1" type="ORF">Voc01_100480</name>
</gene>
<keyword evidence="2" id="KW-1185">Reference proteome</keyword>
<proteinExistence type="predicted"/>
<dbReference type="EMBL" id="BOPH01000149">
    <property type="protein sequence ID" value="GIJ75131.1"/>
    <property type="molecule type" value="Genomic_DNA"/>
</dbReference>
<comment type="caution">
    <text evidence="1">The sequence shown here is derived from an EMBL/GenBank/DDBJ whole genome shotgun (WGS) entry which is preliminary data.</text>
</comment>
<dbReference type="AlphaFoldDB" id="A0A8J4EHW4"/>
<organism evidence="1 2">
    <name type="scientific">Virgisporangium ochraceum</name>
    <dbReference type="NCBI Taxonomy" id="65505"/>
    <lineage>
        <taxon>Bacteria</taxon>
        <taxon>Bacillati</taxon>
        <taxon>Actinomycetota</taxon>
        <taxon>Actinomycetes</taxon>
        <taxon>Micromonosporales</taxon>
        <taxon>Micromonosporaceae</taxon>
        <taxon>Virgisporangium</taxon>
    </lineage>
</organism>
<reference evidence="1" key="1">
    <citation type="submission" date="2021-01" db="EMBL/GenBank/DDBJ databases">
        <title>Whole genome shotgun sequence of Virgisporangium ochraceum NBRC 16418.</title>
        <authorList>
            <person name="Komaki H."/>
            <person name="Tamura T."/>
        </authorList>
    </citation>
    <scope>NUCLEOTIDE SEQUENCE</scope>
    <source>
        <strain evidence="1">NBRC 16418</strain>
    </source>
</reference>
<dbReference type="RefSeq" id="WP_203934906.1">
    <property type="nucleotide sequence ID" value="NZ_BOPH01000149.1"/>
</dbReference>
<protein>
    <submittedName>
        <fullName evidence="1">Uncharacterized protein</fullName>
    </submittedName>
</protein>
<evidence type="ECO:0000313" key="2">
    <source>
        <dbReference type="Proteomes" id="UP000635606"/>
    </source>
</evidence>
<dbReference type="Proteomes" id="UP000635606">
    <property type="component" value="Unassembled WGS sequence"/>
</dbReference>
<sequence length="69" mass="6933">MTGTAYHITVPAAPTEGQFTYLEFGVYDITYGGFGPHRDPAAGATASTAGLAVTVGNGAVEASGDLVQL</sequence>
<name>A0A8J4EHW4_9ACTN</name>
<accession>A0A8J4EHW4</accession>
<evidence type="ECO:0000313" key="1">
    <source>
        <dbReference type="EMBL" id="GIJ75131.1"/>
    </source>
</evidence>